<name>A0A657LT27_9HYPH</name>
<evidence type="ECO:0000256" key="3">
    <source>
        <dbReference type="ARBA" id="ARBA00022692"/>
    </source>
</evidence>
<comment type="caution">
    <text evidence="6">Lacks conserved residue(s) required for the propagation of feature annotation.</text>
</comment>
<comment type="caution">
    <text evidence="7">The sequence shown here is derived from an EMBL/GenBank/DDBJ whole genome shotgun (WGS) entry which is preliminary data.</text>
</comment>
<dbReference type="Pfam" id="PF02104">
    <property type="entry name" value="SURF1"/>
    <property type="match status" value="1"/>
</dbReference>
<dbReference type="AlphaFoldDB" id="A0A657LT27"/>
<comment type="subcellular location">
    <subcellularLocation>
        <location evidence="6">Cell membrane</location>
        <topology evidence="6">Multi-pass membrane protein</topology>
    </subcellularLocation>
    <subcellularLocation>
        <location evidence="1">Membrane</location>
    </subcellularLocation>
</comment>
<keyword evidence="5 6" id="KW-0472">Membrane</keyword>
<keyword evidence="4 6" id="KW-1133">Transmembrane helix</keyword>
<gene>
    <name evidence="7" type="ORF">AX760_17620</name>
</gene>
<dbReference type="PROSITE" id="PS50895">
    <property type="entry name" value="SURF1"/>
    <property type="match status" value="1"/>
</dbReference>
<keyword evidence="3 6" id="KW-0812">Transmembrane</keyword>
<comment type="similarity">
    <text evidence="2 6">Belongs to the SURF1 family.</text>
</comment>
<dbReference type="EMBL" id="LSRP01000087">
    <property type="protein sequence ID" value="OJF96388.1"/>
    <property type="molecule type" value="Genomic_DNA"/>
</dbReference>
<keyword evidence="8" id="KW-1185">Reference proteome</keyword>
<dbReference type="OrthoDB" id="6079986at2"/>
<protein>
    <recommendedName>
        <fullName evidence="6">SURF1-like protein</fullName>
    </recommendedName>
</protein>
<evidence type="ECO:0000256" key="6">
    <source>
        <dbReference type="RuleBase" id="RU363076"/>
    </source>
</evidence>
<dbReference type="CDD" id="cd06662">
    <property type="entry name" value="SURF1"/>
    <property type="match status" value="1"/>
</dbReference>
<evidence type="ECO:0000313" key="8">
    <source>
        <dbReference type="Proteomes" id="UP000182661"/>
    </source>
</evidence>
<dbReference type="InterPro" id="IPR045214">
    <property type="entry name" value="Surf1/Surf4"/>
</dbReference>
<evidence type="ECO:0000256" key="1">
    <source>
        <dbReference type="ARBA" id="ARBA00004370"/>
    </source>
</evidence>
<sequence>MKLATRRWLLLGSGVGAVLLLLGLGVWQVQRLYWKTSLIERVETGLAAAPVAAPGPDRWSKLTFDTAEYRRISVRGHFMPSADSLVKAVTVRGSGFWVMSPFETKEGWRLFINRGFVTADHTPGDLARPEGQLDISGLLRLTQPNGAFLRSNDPKAGRWFSRDTAAMAQLLGLSAVAPYFLDAEAKGDGLPIGGLTVVAFPNSHLGYAITWFGLAGLLALLLFRASRTVNDPDE</sequence>
<organism evidence="7 8">
    <name type="scientific">Pararhizobium antarcticum</name>
    <dbReference type="NCBI Taxonomy" id="1798805"/>
    <lineage>
        <taxon>Bacteria</taxon>
        <taxon>Pseudomonadati</taxon>
        <taxon>Pseudomonadota</taxon>
        <taxon>Alphaproteobacteria</taxon>
        <taxon>Hyphomicrobiales</taxon>
        <taxon>Rhizobiaceae</taxon>
        <taxon>Rhizobium/Agrobacterium group</taxon>
        <taxon>Pararhizobium</taxon>
    </lineage>
</organism>
<feature type="transmembrane region" description="Helical" evidence="6">
    <location>
        <begin position="205"/>
        <end position="223"/>
    </location>
</feature>
<dbReference type="RefSeq" id="WP_071833382.1">
    <property type="nucleotide sequence ID" value="NZ_LSRP01000087.1"/>
</dbReference>
<evidence type="ECO:0000256" key="4">
    <source>
        <dbReference type="ARBA" id="ARBA00022989"/>
    </source>
</evidence>
<dbReference type="PANTHER" id="PTHR23427:SF2">
    <property type="entry name" value="SURFEIT LOCUS PROTEIN 1"/>
    <property type="match status" value="1"/>
</dbReference>
<dbReference type="Proteomes" id="UP000182661">
    <property type="component" value="Unassembled WGS sequence"/>
</dbReference>
<accession>A0A657LT27</accession>
<dbReference type="GO" id="GO:0005886">
    <property type="term" value="C:plasma membrane"/>
    <property type="evidence" value="ECO:0007669"/>
    <property type="project" value="UniProtKB-SubCell"/>
</dbReference>
<dbReference type="PANTHER" id="PTHR23427">
    <property type="entry name" value="SURFEIT LOCUS PROTEIN"/>
    <property type="match status" value="1"/>
</dbReference>
<evidence type="ECO:0000256" key="5">
    <source>
        <dbReference type="ARBA" id="ARBA00023136"/>
    </source>
</evidence>
<reference evidence="7 8" key="1">
    <citation type="submission" date="2016-02" db="EMBL/GenBank/DDBJ databases">
        <title>Genome sequencing of a beta-galactosidase producing bacteria Rhizobium sp. 59.</title>
        <authorList>
            <person name="Wang D."/>
            <person name="Kot W."/>
            <person name="Qin Y."/>
            <person name="Hansen L."/>
            <person name="Naqvi K."/>
            <person name="Rensing C."/>
        </authorList>
    </citation>
    <scope>NUCLEOTIDE SEQUENCE [LARGE SCALE GENOMIC DNA]</scope>
    <source>
        <strain evidence="7 8">59</strain>
    </source>
</reference>
<proteinExistence type="inferred from homology"/>
<evidence type="ECO:0000313" key="7">
    <source>
        <dbReference type="EMBL" id="OJF96388.1"/>
    </source>
</evidence>
<dbReference type="InterPro" id="IPR002994">
    <property type="entry name" value="Surf1/Shy1"/>
</dbReference>
<keyword evidence="6" id="KW-1003">Cell membrane</keyword>
<evidence type="ECO:0000256" key="2">
    <source>
        <dbReference type="ARBA" id="ARBA00007165"/>
    </source>
</evidence>